<gene>
    <name evidence="1" type="ORF">C7437_101218</name>
</gene>
<dbReference type="RefSeq" id="WP_111437799.1">
    <property type="nucleotide sequence ID" value="NZ_QKZI01000001.1"/>
</dbReference>
<evidence type="ECO:0000313" key="1">
    <source>
        <dbReference type="EMBL" id="PZX07111.1"/>
    </source>
</evidence>
<keyword evidence="2" id="KW-1185">Reference proteome</keyword>
<dbReference type="OrthoDB" id="2990595at2"/>
<dbReference type="Pfam" id="PF13797">
    <property type="entry name" value="Post_transc_reg"/>
    <property type="match status" value="1"/>
</dbReference>
<dbReference type="AlphaFoldDB" id="A0A2W7MTH0"/>
<dbReference type="Proteomes" id="UP000248646">
    <property type="component" value="Unassembled WGS sequence"/>
</dbReference>
<reference evidence="1 2" key="1">
    <citation type="submission" date="2018-06" db="EMBL/GenBank/DDBJ databases">
        <title>Genomic Encyclopedia of Type Strains, Phase IV (KMG-IV): sequencing the most valuable type-strain genomes for metagenomic binning, comparative biology and taxonomic classification.</title>
        <authorList>
            <person name="Goeker M."/>
        </authorList>
    </citation>
    <scope>NUCLEOTIDE SEQUENCE [LARGE SCALE GENOMIC DNA]</scope>
    <source>
        <strain evidence="1 2">DSM 5</strain>
    </source>
</reference>
<dbReference type="EMBL" id="QKZI01000001">
    <property type="protein sequence ID" value="PZX07111.1"/>
    <property type="molecule type" value="Genomic_DNA"/>
</dbReference>
<protein>
    <submittedName>
        <fullName evidence="1">ComN-like post-transcriptional regulator</fullName>
    </submittedName>
</protein>
<name>A0A2W7MTH0_9BACI</name>
<sequence>MEIRYKEMYTHVLPAIESKKSEFEVYNYQTVTEEDIWNYCVTKKWRKEDIAMLPLHKVINDVLSISSAEFMTFEQIEKYKSSNWFKDINKEELQLLLNPKNTPE</sequence>
<organism evidence="1 2">
    <name type="scientific">Psychrobacillus insolitus</name>
    <dbReference type="NCBI Taxonomy" id="1461"/>
    <lineage>
        <taxon>Bacteria</taxon>
        <taxon>Bacillati</taxon>
        <taxon>Bacillota</taxon>
        <taxon>Bacilli</taxon>
        <taxon>Bacillales</taxon>
        <taxon>Bacillaceae</taxon>
        <taxon>Psychrobacillus</taxon>
    </lineage>
</organism>
<proteinExistence type="predicted"/>
<dbReference type="InterPro" id="IPR025716">
    <property type="entry name" value="Post-transcriptional_regulator"/>
</dbReference>
<evidence type="ECO:0000313" key="2">
    <source>
        <dbReference type="Proteomes" id="UP000248646"/>
    </source>
</evidence>
<accession>A0A2W7MTH0</accession>
<comment type="caution">
    <text evidence="1">The sequence shown here is derived from an EMBL/GenBank/DDBJ whole genome shotgun (WGS) entry which is preliminary data.</text>
</comment>